<name>A0A0F8A387_9HYPO</name>
<evidence type="ECO:0000313" key="2">
    <source>
        <dbReference type="Proteomes" id="UP000054481"/>
    </source>
</evidence>
<proteinExistence type="predicted"/>
<protein>
    <submittedName>
        <fullName evidence="1">Uncharacterized protein</fullName>
    </submittedName>
</protein>
<dbReference type="EMBL" id="KQ030575">
    <property type="protein sequence ID" value="KJZ71399.1"/>
    <property type="molecule type" value="Genomic_DNA"/>
</dbReference>
<sequence length="122" mass="13912">MPSQMVQELHRCLGDRSFRFCAARSGMGAYEFLVKVDAEEGLDSATVLLPDTLDKEFDLSRSRVWRMPCCKERLQWDGRVWLKSVAEDSGKVVFGDTDLRGELRSDIEQQGQTIPGRTTLQR</sequence>
<keyword evidence="2" id="KW-1185">Reference proteome</keyword>
<reference evidence="1 2" key="1">
    <citation type="journal article" date="2014" name="Genome Biol. Evol.">
        <title>Comparative genomics and transcriptomics analyses reveal divergent lifestyle features of nematode endoparasitic fungus Hirsutella minnesotensis.</title>
        <authorList>
            <person name="Lai Y."/>
            <person name="Liu K."/>
            <person name="Zhang X."/>
            <person name="Zhang X."/>
            <person name="Li K."/>
            <person name="Wang N."/>
            <person name="Shu C."/>
            <person name="Wu Y."/>
            <person name="Wang C."/>
            <person name="Bushley K.E."/>
            <person name="Xiang M."/>
            <person name="Liu X."/>
        </authorList>
    </citation>
    <scope>NUCLEOTIDE SEQUENCE [LARGE SCALE GENOMIC DNA]</scope>
    <source>
        <strain evidence="1 2">3608</strain>
    </source>
</reference>
<accession>A0A0F8A387</accession>
<gene>
    <name evidence="1" type="ORF">HIM_09187</name>
</gene>
<dbReference type="OrthoDB" id="10565674at2759"/>
<dbReference type="AlphaFoldDB" id="A0A0F8A387"/>
<evidence type="ECO:0000313" key="1">
    <source>
        <dbReference type="EMBL" id="KJZ71399.1"/>
    </source>
</evidence>
<dbReference type="Proteomes" id="UP000054481">
    <property type="component" value="Unassembled WGS sequence"/>
</dbReference>
<organism evidence="1 2">
    <name type="scientific">Hirsutella minnesotensis 3608</name>
    <dbReference type="NCBI Taxonomy" id="1043627"/>
    <lineage>
        <taxon>Eukaryota</taxon>
        <taxon>Fungi</taxon>
        <taxon>Dikarya</taxon>
        <taxon>Ascomycota</taxon>
        <taxon>Pezizomycotina</taxon>
        <taxon>Sordariomycetes</taxon>
        <taxon>Hypocreomycetidae</taxon>
        <taxon>Hypocreales</taxon>
        <taxon>Ophiocordycipitaceae</taxon>
        <taxon>Hirsutella</taxon>
    </lineage>
</organism>